<comment type="similarity">
    <text evidence="1">Belongs to the ATP-dependent DNA ligase family.</text>
</comment>
<dbReference type="GO" id="GO:0003910">
    <property type="term" value="F:DNA ligase (ATP) activity"/>
    <property type="evidence" value="ECO:0007669"/>
    <property type="project" value="InterPro"/>
</dbReference>
<dbReference type="Gene3D" id="3.30.470.30">
    <property type="entry name" value="DNA ligase/mRNA capping enzyme"/>
    <property type="match status" value="1"/>
</dbReference>
<sequence>MVLCSPPGASGRVRTTHQDHLLRVPQLRLDRARAVAAGRAGAAGALPPHARHPAQAHAGAPHEGRARGVQPVSGHTRTRTRGHCRLTPGIPLKPMLAHPTKGVHEVFNRFENEEFTCEWKYDGERAQIHVPGDDAPRLGEAAIFSRNQENNTR</sequence>
<dbReference type="InterPro" id="IPR016059">
    <property type="entry name" value="DNA_ligase_ATP-dep_CS"/>
</dbReference>
<dbReference type="PANTHER" id="PTHR45674:SF4">
    <property type="entry name" value="DNA LIGASE 1"/>
    <property type="match status" value="1"/>
</dbReference>
<evidence type="ECO:0000313" key="6">
    <source>
        <dbReference type="Proteomes" id="UP000838756"/>
    </source>
</evidence>
<evidence type="ECO:0000256" key="1">
    <source>
        <dbReference type="ARBA" id="ARBA00007572"/>
    </source>
</evidence>
<accession>A0A8S4QX71</accession>
<gene>
    <name evidence="5" type="primary">jg2498</name>
    <name evidence="5" type="ORF">PAEG_LOCUS7690</name>
</gene>
<name>A0A8S4QX71_9NEOP</name>
<proteinExistence type="inferred from homology"/>
<evidence type="ECO:0000313" key="5">
    <source>
        <dbReference type="EMBL" id="CAH2227161.1"/>
    </source>
</evidence>
<comment type="caution">
    <text evidence="5">The sequence shown here is derived from an EMBL/GenBank/DDBJ whole genome shotgun (WGS) entry which is preliminary data.</text>
</comment>
<reference evidence="5" key="1">
    <citation type="submission" date="2022-03" db="EMBL/GenBank/DDBJ databases">
        <authorList>
            <person name="Lindestad O."/>
        </authorList>
    </citation>
    <scope>NUCLEOTIDE SEQUENCE</scope>
</reference>
<dbReference type="GO" id="GO:0005634">
    <property type="term" value="C:nucleus"/>
    <property type="evidence" value="ECO:0007669"/>
    <property type="project" value="TreeGrafter"/>
</dbReference>
<dbReference type="GO" id="GO:0005524">
    <property type="term" value="F:ATP binding"/>
    <property type="evidence" value="ECO:0007669"/>
    <property type="project" value="InterPro"/>
</dbReference>
<dbReference type="Proteomes" id="UP000838756">
    <property type="component" value="Unassembled WGS sequence"/>
</dbReference>
<keyword evidence="2" id="KW-0436">Ligase</keyword>
<organism evidence="5 6">
    <name type="scientific">Pararge aegeria aegeria</name>
    <dbReference type="NCBI Taxonomy" id="348720"/>
    <lineage>
        <taxon>Eukaryota</taxon>
        <taxon>Metazoa</taxon>
        <taxon>Ecdysozoa</taxon>
        <taxon>Arthropoda</taxon>
        <taxon>Hexapoda</taxon>
        <taxon>Insecta</taxon>
        <taxon>Pterygota</taxon>
        <taxon>Neoptera</taxon>
        <taxon>Endopterygota</taxon>
        <taxon>Lepidoptera</taxon>
        <taxon>Glossata</taxon>
        <taxon>Ditrysia</taxon>
        <taxon>Papilionoidea</taxon>
        <taxon>Nymphalidae</taxon>
        <taxon>Satyrinae</taxon>
        <taxon>Satyrini</taxon>
        <taxon>Parargina</taxon>
        <taxon>Pararge</taxon>
    </lineage>
</organism>
<dbReference type="EMBL" id="CAKXAJ010022579">
    <property type="protein sequence ID" value="CAH2227161.1"/>
    <property type="molecule type" value="Genomic_DNA"/>
</dbReference>
<dbReference type="InterPro" id="IPR050191">
    <property type="entry name" value="ATP-dep_DNA_ligase"/>
</dbReference>
<dbReference type="SUPFAM" id="SSF56091">
    <property type="entry name" value="DNA ligase/mRNA capping enzyme, catalytic domain"/>
    <property type="match status" value="1"/>
</dbReference>
<keyword evidence="6" id="KW-1185">Reference proteome</keyword>
<dbReference type="GO" id="GO:0006310">
    <property type="term" value="P:DNA recombination"/>
    <property type="evidence" value="ECO:0007669"/>
    <property type="project" value="InterPro"/>
</dbReference>
<protein>
    <submittedName>
        <fullName evidence="5">Jg2498 protein</fullName>
    </submittedName>
</protein>
<evidence type="ECO:0000256" key="3">
    <source>
        <dbReference type="SAM" id="MobiDB-lite"/>
    </source>
</evidence>
<evidence type="ECO:0000259" key="4">
    <source>
        <dbReference type="Pfam" id="PF01068"/>
    </source>
</evidence>
<dbReference type="AlphaFoldDB" id="A0A8S4QX71"/>
<dbReference type="OrthoDB" id="206088at2759"/>
<dbReference type="GO" id="GO:1903461">
    <property type="term" value="P:Okazaki fragment processing involved in mitotic DNA replication"/>
    <property type="evidence" value="ECO:0007669"/>
    <property type="project" value="TreeGrafter"/>
</dbReference>
<dbReference type="PROSITE" id="PS00697">
    <property type="entry name" value="DNA_LIGASE_A1"/>
    <property type="match status" value="1"/>
</dbReference>
<dbReference type="InterPro" id="IPR012310">
    <property type="entry name" value="DNA_ligase_ATP-dep_cent"/>
</dbReference>
<dbReference type="Pfam" id="PF01068">
    <property type="entry name" value="DNA_ligase_A_M"/>
    <property type="match status" value="1"/>
</dbReference>
<dbReference type="GO" id="GO:0005739">
    <property type="term" value="C:mitochondrion"/>
    <property type="evidence" value="ECO:0007669"/>
    <property type="project" value="TreeGrafter"/>
</dbReference>
<evidence type="ECO:0000256" key="2">
    <source>
        <dbReference type="ARBA" id="ARBA00022598"/>
    </source>
</evidence>
<dbReference type="GO" id="GO:0006281">
    <property type="term" value="P:DNA repair"/>
    <property type="evidence" value="ECO:0007669"/>
    <property type="project" value="InterPro"/>
</dbReference>
<dbReference type="PANTHER" id="PTHR45674">
    <property type="entry name" value="DNA LIGASE 1/3 FAMILY MEMBER"/>
    <property type="match status" value="1"/>
</dbReference>
<feature type="region of interest" description="Disordered" evidence="3">
    <location>
        <begin position="43"/>
        <end position="91"/>
    </location>
</feature>
<feature type="domain" description="ATP-dependent DNA ligase family profile" evidence="4">
    <location>
        <begin position="94"/>
        <end position="153"/>
    </location>
</feature>